<name>A0A1G7XXG4_9HYPH</name>
<dbReference type="RefSeq" id="WP_090597610.1">
    <property type="nucleotide sequence ID" value="NZ_FNCS01000011.1"/>
</dbReference>
<keyword evidence="5 6" id="KW-0460">Magnesium</keyword>
<dbReference type="SUPFAM" id="SSF56655">
    <property type="entry name" value="Carbohydrate phosphatase"/>
    <property type="match status" value="1"/>
</dbReference>
<dbReference type="GO" id="GO:0008934">
    <property type="term" value="F:inositol monophosphate 1-phosphatase activity"/>
    <property type="evidence" value="ECO:0007669"/>
    <property type="project" value="InterPro"/>
</dbReference>
<comment type="cofactor">
    <cofactor evidence="2 6 7">
        <name>Mg(2+)</name>
        <dbReference type="ChEBI" id="CHEBI:18420"/>
    </cofactor>
</comment>
<evidence type="ECO:0000256" key="5">
    <source>
        <dbReference type="ARBA" id="ARBA00022842"/>
    </source>
</evidence>
<dbReference type="InterPro" id="IPR020550">
    <property type="entry name" value="Inositol_monophosphatase_CS"/>
</dbReference>
<dbReference type="GO" id="GO:0046872">
    <property type="term" value="F:metal ion binding"/>
    <property type="evidence" value="ECO:0007669"/>
    <property type="project" value="UniProtKB-KW"/>
</dbReference>
<evidence type="ECO:0000256" key="7">
    <source>
        <dbReference type="RuleBase" id="RU364068"/>
    </source>
</evidence>
<sequence>MGAALSVRAPLLAAFRQPMVADTKVDFHDIVTIHDRQTEEMLKSYIGERVGGSRFIGEEGGASGDGPIHWYIDPIDGTANFAAGLAFWCVSIGAVVNGEILAGVVLDPVTGNVFTADISGAWLNGERLRSRARPGESDAMVVTSYPVARDFRLDGRTHALDNFATLAERFCTVRRTGSAALSLCHVAAGWCDAAIGFGVNAWDVAAAILILRQAGGRYDAYGLGKVEPNAAEFSCPGYVAVGANGNYPTLGTIAERVSAHRIERRVYQIGSPTAFNAES</sequence>
<dbReference type="PROSITE" id="PS00630">
    <property type="entry name" value="IMP_2"/>
    <property type="match status" value="1"/>
</dbReference>
<organism evidence="8 9">
    <name type="scientific">Pelagibacterium luteolum</name>
    <dbReference type="NCBI Taxonomy" id="440168"/>
    <lineage>
        <taxon>Bacteria</taxon>
        <taxon>Pseudomonadati</taxon>
        <taxon>Pseudomonadota</taxon>
        <taxon>Alphaproteobacteria</taxon>
        <taxon>Hyphomicrobiales</taxon>
        <taxon>Devosiaceae</taxon>
        <taxon>Pelagibacterium</taxon>
    </lineage>
</organism>
<keyword evidence="7" id="KW-0378">Hydrolase</keyword>
<dbReference type="EC" id="3.1.3.25" evidence="7"/>
<comment type="catalytic activity">
    <reaction evidence="1 7">
        <text>a myo-inositol phosphate + H2O = myo-inositol + phosphate</text>
        <dbReference type="Rhea" id="RHEA:24056"/>
        <dbReference type="ChEBI" id="CHEBI:15377"/>
        <dbReference type="ChEBI" id="CHEBI:17268"/>
        <dbReference type="ChEBI" id="CHEBI:43474"/>
        <dbReference type="ChEBI" id="CHEBI:84139"/>
        <dbReference type="EC" id="3.1.3.25"/>
    </reaction>
</comment>
<feature type="binding site" evidence="6">
    <location>
        <position position="75"/>
    </location>
    <ligand>
        <name>Mg(2+)</name>
        <dbReference type="ChEBI" id="CHEBI:18420"/>
        <label>1</label>
        <note>catalytic</note>
    </ligand>
</feature>
<dbReference type="InterPro" id="IPR033942">
    <property type="entry name" value="IMPase"/>
</dbReference>
<evidence type="ECO:0000256" key="3">
    <source>
        <dbReference type="ARBA" id="ARBA00009759"/>
    </source>
</evidence>
<dbReference type="AlphaFoldDB" id="A0A1G7XXG4"/>
<dbReference type="GO" id="GO:0006020">
    <property type="term" value="P:inositol metabolic process"/>
    <property type="evidence" value="ECO:0007669"/>
    <property type="project" value="TreeGrafter"/>
</dbReference>
<evidence type="ECO:0000313" key="9">
    <source>
        <dbReference type="Proteomes" id="UP000199495"/>
    </source>
</evidence>
<dbReference type="CDD" id="cd01639">
    <property type="entry name" value="IMPase"/>
    <property type="match status" value="1"/>
</dbReference>
<evidence type="ECO:0000256" key="1">
    <source>
        <dbReference type="ARBA" id="ARBA00001033"/>
    </source>
</evidence>
<dbReference type="OrthoDB" id="9785695at2"/>
<comment type="similarity">
    <text evidence="3 7">Belongs to the inositol monophosphatase superfamily.</text>
</comment>
<evidence type="ECO:0000256" key="2">
    <source>
        <dbReference type="ARBA" id="ARBA00001946"/>
    </source>
</evidence>
<reference evidence="8 9" key="1">
    <citation type="submission" date="2016-10" db="EMBL/GenBank/DDBJ databases">
        <authorList>
            <person name="de Groot N.N."/>
        </authorList>
    </citation>
    <scope>NUCLEOTIDE SEQUENCE [LARGE SCALE GENOMIC DNA]</scope>
    <source>
        <strain evidence="8 9">CGMCC 1.10267</strain>
    </source>
</reference>
<dbReference type="Gene3D" id="3.30.540.10">
    <property type="entry name" value="Fructose-1,6-Bisphosphatase, subunit A, domain 1"/>
    <property type="match status" value="1"/>
</dbReference>
<dbReference type="Gene3D" id="3.40.190.80">
    <property type="match status" value="1"/>
</dbReference>
<evidence type="ECO:0000313" key="8">
    <source>
        <dbReference type="EMBL" id="SDG88773.1"/>
    </source>
</evidence>
<dbReference type="PANTHER" id="PTHR20854">
    <property type="entry name" value="INOSITOL MONOPHOSPHATASE"/>
    <property type="match status" value="1"/>
</dbReference>
<dbReference type="EMBL" id="FNCS01000011">
    <property type="protein sequence ID" value="SDG88773.1"/>
    <property type="molecule type" value="Genomic_DNA"/>
</dbReference>
<proteinExistence type="inferred from homology"/>
<dbReference type="Proteomes" id="UP000199495">
    <property type="component" value="Unassembled WGS sequence"/>
</dbReference>
<dbReference type="PANTHER" id="PTHR20854:SF4">
    <property type="entry name" value="INOSITOL-1-MONOPHOSPHATASE-RELATED"/>
    <property type="match status" value="1"/>
</dbReference>
<dbReference type="Pfam" id="PF00459">
    <property type="entry name" value="Inositol_P"/>
    <property type="match status" value="1"/>
</dbReference>
<gene>
    <name evidence="8" type="ORF">SAMN04487974_11159</name>
</gene>
<dbReference type="InterPro" id="IPR000760">
    <property type="entry name" value="Inositol_monophosphatase-like"/>
</dbReference>
<feature type="binding site" evidence="6">
    <location>
        <position position="73"/>
    </location>
    <ligand>
        <name>Mg(2+)</name>
        <dbReference type="ChEBI" id="CHEBI:18420"/>
        <label>1</label>
        <note>catalytic</note>
    </ligand>
</feature>
<dbReference type="PRINTS" id="PR00377">
    <property type="entry name" value="IMPHPHTASES"/>
</dbReference>
<feature type="binding site" evidence="6">
    <location>
        <position position="58"/>
    </location>
    <ligand>
        <name>Mg(2+)</name>
        <dbReference type="ChEBI" id="CHEBI:18420"/>
        <label>1</label>
        <note>catalytic</note>
    </ligand>
</feature>
<feature type="binding site" evidence="6">
    <location>
        <position position="203"/>
    </location>
    <ligand>
        <name>Mg(2+)</name>
        <dbReference type="ChEBI" id="CHEBI:18420"/>
        <label>1</label>
        <note>catalytic</note>
    </ligand>
</feature>
<keyword evidence="9" id="KW-1185">Reference proteome</keyword>
<feature type="binding site" evidence="6">
    <location>
        <position position="76"/>
    </location>
    <ligand>
        <name>Mg(2+)</name>
        <dbReference type="ChEBI" id="CHEBI:18420"/>
        <label>1</label>
        <note>catalytic</note>
    </ligand>
</feature>
<evidence type="ECO:0000256" key="4">
    <source>
        <dbReference type="ARBA" id="ARBA00022723"/>
    </source>
</evidence>
<dbReference type="STRING" id="440168.SAMN04487974_11159"/>
<accession>A0A1G7XXG4</accession>
<dbReference type="GO" id="GO:0046854">
    <property type="term" value="P:phosphatidylinositol phosphate biosynthetic process"/>
    <property type="evidence" value="ECO:0007669"/>
    <property type="project" value="InterPro"/>
</dbReference>
<dbReference type="GO" id="GO:0007165">
    <property type="term" value="P:signal transduction"/>
    <property type="evidence" value="ECO:0007669"/>
    <property type="project" value="TreeGrafter"/>
</dbReference>
<keyword evidence="4 6" id="KW-0479">Metal-binding</keyword>
<protein>
    <recommendedName>
        <fullName evidence="7">Inositol-1-monophosphatase</fullName>
        <ecNumber evidence="7">3.1.3.25</ecNumber>
    </recommendedName>
</protein>
<evidence type="ECO:0000256" key="6">
    <source>
        <dbReference type="PIRSR" id="PIRSR600760-2"/>
    </source>
</evidence>